<evidence type="ECO:0000313" key="2">
    <source>
        <dbReference type="EMBL" id="KAF2443329.1"/>
    </source>
</evidence>
<dbReference type="Proteomes" id="UP000799764">
    <property type="component" value="Unassembled WGS sequence"/>
</dbReference>
<evidence type="ECO:0000313" key="3">
    <source>
        <dbReference type="Proteomes" id="UP000799764"/>
    </source>
</evidence>
<comment type="caution">
    <text evidence="2">The sequence shown here is derived from an EMBL/GenBank/DDBJ whole genome shotgun (WGS) entry which is preliminary data.</text>
</comment>
<name>A0A9P4U9E0_9PLEO</name>
<proteinExistence type="predicted"/>
<feature type="region of interest" description="Disordered" evidence="1">
    <location>
        <begin position="36"/>
        <end position="74"/>
    </location>
</feature>
<accession>A0A9P4U9E0</accession>
<protein>
    <submittedName>
        <fullName evidence="2">Uncharacterized protein</fullName>
    </submittedName>
</protein>
<evidence type="ECO:0000256" key="1">
    <source>
        <dbReference type="SAM" id="MobiDB-lite"/>
    </source>
</evidence>
<organism evidence="2 3">
    <name type="scientific">Karstenula rhodostoma CBS 690.94</name>
    <dbReference type="NCBI Taxonomy" id="1392251"/>
    <lineage>
        <taxon>Eukaryota</taxon>
        <taxon>Fungi</taxon>
        <taxon>Dikarya</taxon>
        <taxon>Ascomycota</taxon>
        <taxon>Pezizomycotina</taxon>
        <taxon>Dothideomycetes</taxon>
        <taxon>Pleosporomycetidae</taxon>
        <taxon>Pleosporales</taxon>
        <taxon>Massarineae</taxon>
        <taxon>Didymosphaeriaceae</taxon>
        <taxon>Karstenula</taxon>
    </lineage>
</organism>
<reference evidence="2" key="1">
    <citation type="journal article" date="2020" name="Stud. Mycol.">
        <title>101 Dothideomycetes genomes: a test case for predicting lifestyles and emergence of pathogens.</title>
        <authorList>
            <person name="Haridas S."/>
            <person name="Albert R."/>
            <person name="Binder M."/>
            <person name="Bloem J."/>
            <person name="Labutti K."/>
            <person name="Salamov A."/>
            <person name="Andreopoulos B."/>
            <person name="Baker S."/>
            <person name="Barry K."/>
            <person name="Bills G."/>
            <person name="Bluhm B."/>
            <person name="Cannon C."/>
            <person name="Castanera R."/>
            <person name="Culley D."/>
            <person name="Daum C."/>
            <person name="Ezra D."/>
            <person name="Gonzalez J."/>
            <person name="Henrissat B."/>
            <person name="Kuo A."/>
            <person name="Liang C."/>
            <person name="Lipzen A."/>
            <person name="Lutzoni F."/>
            <person name="Magnuson J."/>
            <person name="Mondo S."/>
            <person name="Nolan M."/>
            <person name="Ohm R."/>
            <person name="Pangilinan J."/>
            <person name="Park H.-J."/>
            <person name="Ramirez L."/>
            <person name="Alfaro M."/>
            <person name="Sun H."/>
            <person name="Tritt A."/>
            <person name="Yoshinaga Y."/>
            <person name="Zwiers L.-H."/>
            <person name="Turgeon B."/>
            <person name="Goodwin S."/>
            <person name="Spatafora J."/>
            <person name="Crous P."/>
            <person name="Grigoriev I."/>
        </authorList>
    </citation>
    <scope>NUCLEOTIDE SEQUENCE</scope>
    <source>
        <strain evidence="2">CBS 690.94</strain>
    </source>
</reference>
<dbReference type="AlphaFoldDB" id="A0A9P4U9E0"/>
<sequence length="74" mass="7448">MALVYQATAAGQSCFLKASLPLFFSSVASASELPMAAAGRNGGVDSSSRRAGGRAGRRRGDAQGKSGRSAASKQ</sequence>
<gene>
    <name evidence="2" type="ORF">P171DRAFT_35529</name>
</gene>
<keyword evidence="3" id="KW-1185">Reference proteome</keyword>
<dbReference type="EMBL" id="MU001502">
    <property type="protein sequence ID" value="KAF2443329.1"/>
    <property type="molecule type" value="Genomic_DNA"/>
</dbReference>